<feature type="transmembrane region" description="Helical" evidence="3">
    <location>
        <begin position="82"/>
        <end position="105"/>
    </location>
</feature>
<dbReference type="EMBL" id="JAAGPU010000002">
    <property type="protein sequence ID" value="NEU03749.1"/>
    <property type="molecule type" value="Genomic_DNA"/>
</dbReference>
<dbReference type="Pfam" id="PF07155">
    <property type="entry name" value="ECF-ribofla_trS"/>
    <property type="match status" value="1"/>
</dbReference>
<dbReference type="AlphaFoldDB" id="A0A6M0GZJ1"/>
<comment type="caution">
    <text evidence="4">The sequence shown here is derived from an EMBL/GenBank/DDBJ whole genome shotgun (WGS) entry which is preliminary data.</text>
</comment>
<evidence type="ECO:0000313" key="5">
    <source>
        <dbReference type="Proteomes" id="UP000481872"/>
    </source>
</evidence>
<evidence type="ECO:0000256" key="3">
    <source>
        <dbReference type="SAM" id="Phobius"/>
    </source>
</evidence>
<feature type="transmembrane region" description="Helical" evidence="3">
    <location>
        <begin position="146"/>
        <end position="166"/>
    </location>
</feature>
<organism evidence="4 5">
    <name type="scientific">Clostridium senegalense</name>
    <dbReference type="NCBI Taxonomy" id="1465809"/>
    <lineage>
        <taxon>Bacteria</taxon>
        <taxon>Bacillati</taxon>
        <taxon>Bacillota</taxon>
        <taxon>Clostridia</taxon>
        <taxon>Eubacteriales</taxon>
        <taxon>Clostridiaceae</taxon>
        <taxon>Clostridium</taxon>
    </lineage>
</organism>
<proteinExistence type="predicted"/>
<sequence length="176" mass="18858">MGNKLETKVTSKTNVNSIVQVGMMAAIVYVATSLIHVPSAFGEGVLHLGDSAVYLAAILLGKRKGALAGGIGMCLFDLLSPYVVWAPFTFVIKGAMAYIAATLAYRKGYEGKNFINNLFAFIVAGIVMIIGYFFAGWILYDLPNAIASIANNVLQVSAGMVIALPLSTMIKKRLRF</sequence>
<protein>
    <submittedName>
        <fullName evidence="4">ECF transporter S component</fullName>
    </submittedName>
</protein>
<evidence type="ECO:0000256" key="2">
    <source>
        <dbReference type="ARBA" id="ARBA00022989"/>
    </source>
</evidence>
<dbReference type="GO" id="GO:0016020">
    <property type="term" value="C:membrane"/>
    <property type="evidence" value="ECO:0007669"/>
    <property type="project" value="InterPro"/>
</dbReference>
<reference evidence="4 5" key="1">
    <citation type="submission" date="2020-02" db="EMBL/GenBank/DDBJ databases">
        <title>Genome assembly of a novel Clostridium senegalense strain.</title>
        <authorList>
            <person name="Gupta T.B."/>
            <person name="Jauregui R."/>
            <person name="Maclean P."/>
            <person name="Nawarathana A."/>
            <person name="Brightwell G."/>
        </authorList>
    </citation>
    <scope>NUCLEOTIDE SEQUENCE [LARGE SCALE GENOMIC DNA]</scope>
    <source>
        <strain evidence="4 5">AGRFS4</strain>
    </source>
</reference>
<keyword evidence="5" id="KW-1185">Reference proteome</keyword>
<keyword evidence="3" id="KW-0472">Membrane</keyword>
<evidence type="ECO:0000313" key="4">
    <source>
        <dbReference type="EMBL" id="NEU03749.1"/>
    </source>
</evidence>
<feature type="transmembrane region" description="Helical" evidence="3">
    <location>
        <begin position="21"/>
        <end position="41"/>
    </location>
</feature>
<evidence type="ECO:0000256" key="1">
    <source>
        <dbReference type="ARBA" id="ARBA00022692"/>
    </source>
</evidence>
<dbReference type="InterPro" id="IPR009825">
    <property type="entry name" value="ECF_substrate-spec-like"/>
</dbReference>
<accession>A0A6M0GZJ1</accession>
<dbReference type="Gene3D" id="1.10.1760.20">
    <property type="match status" value="1"/>
</dbReference>
<keyword evidence="2 3" id="KW-1133">Transmembrane helix</keyword>
<name>A0A6M0GZJ1_9CLOT</name>
<dbReference type="RefSeq" id="WP_061994130.1">
    <property type="nucleotide sequence ID" value="NZ_JAAGPU010000002.1"/>
</dbReference>
<gene>
    <name evidence="4" type="ORF">G3M99_02530</name>
</gene>
<dbReference type="Proteomes" id="UP000481872">
    <property type="component" value="Unassembled WGS sequence"/>
</dbReference>
<dbReference type="PANTHER" id="PTHR37815:SF3">
    <property type="entry name" value="UPF0397 PROTEIN SPR0429"/>
    <property type="match status" value="1"/>
</dbReference>
<keyword evidence="1 3" id="KW-0812">Transmembrane</keyword>
<dbReference type="PANTHER" id="PTHR37815">
    <property type="entry name" value="UPF0397 PROTEIN BC_2624-RELATED"/>
    <property type="match status" value="1"/>
</dbReference>
<feature type="transmembrane region" description="Helical" evidence="3">
    <location>
        <begin position="117"/>
        <end position="140"/>
    </location>
</feature>